<evidence type="ECO:0000256" key="2">
    <source>
        <dbReference type="ARBA" id="ARBA00006656"/>
    </source>
</evidence>
<evidence type="ECO:0000256" key="4">
    <source>
        <dbReference type="ARBA" id="ARBA00023030"/>
    </source>
</evidence>
<keyword evidence="10" id="KW-1185">Reference proteome</keyword>
<dbReference type="InterPro" id="IPR029034">
    <property type="entry name" value="Cystine-knot_cytokine"/>
</dbReference>
<dbReference type="GO" id="GO:0008083">
    <property type="term" value="F:growth factor activity"/>
    <property type="evidence" value="ECO:0007669"/>
    <property type="project" value="UniProtKB-KW"/>
</dbReference>
<organism evidence="9 10">
    <name type="scientific">Drosophila busckii</name>
    <name type="common">Fruit fly</name>
    <dbReference type="NCBI Taxonomy" id="30019"/>
    <lineage>
        <taxon>Eukaryota</taxon>
        <taxon>Metazoa</taxon>
        <taxon>Ecdysozoa</taxon>
        <taxon>Arthropoda</taxon>
        <taxon>Hexapoda</taxon>
        <taxon>Insecta</taxon>
        <taxon>Pterygota</taxon>
        <taxon>Neoptera</taxon>
        <taxon>Endopterygota</taxon>
        <taxon>Diptera</taxon>
        <taxon>Brachycera</taxon>
        <taxon>Muscomorpha</taxon>
        <taxon>Ephydroidea</taxon>
        <taxon>Drosophilidae</taxon>
        <taxon>Drosophila</taxon>
    </lineage>
</organism>
<sequence length="493" mass="57595">MNITKNSPSIHEPNSKIKQGTFDNNDLYPNSHKKFVNKKKLQKLIMDGLGLKKLPDMKKANISQLEYATKYIEYLDRLKKSGNTLYLNDSLGLSSASLQMFSVATSSFKDISQKRWRNKRASNKKEHTNQSKKNSYNNDKTNILLHFPLNSSDAPIHYENIDEANVRLMMVYSPSLASLNYRKTRLHTDITKFGSGTEKNSRKINHLTRKKFNCNGDQVQKFSIQQKDRNYYRNRNRDRGRSQMLNIKLYQLLPMTKRQLVDSKTIKFETSEYDRTIEDTRSQWLEFDVTDTVRSWLNKTQENLGIEIQCDKCRRIGARILNDFSSSNGHSNQSDDKDGFHLTPVLNIIGQLNSLYHQNNNKSNNYIYHRSNYGHMKKVRKWRNSCFKDHQRCCRHELDVVFKDIKGFEFIIQPKIFDAGFCRGRCPPRHNPAHHHALLQSLIWQQDHNSVPRPCCAPSKLSELEILHVDEDHSDKLKISTWSDMQILECACS</sequence>
<dbReference type="GO" id="GO:0005615">
    <property type="term" value="C:extracellular space"/>
    <property type="evidence" value="ECO:0007669"/>
    <property type="project" value="TreeGrafter"/>
</dbReference>
<dbReference type="EMBL" id="CP012527">
    <property type="protein sequence ID" value="ALC48132.1"/>
    <property type="molecule type" value="Genomic_DNA"/>
</dbReference>
<dbReference type="FunFam" id="2.10.90.10:FF:000058">
    <property type="entry name" value="Maverick"/>
    <property type="match status" value="1"/>
</dbReference>
<evidence type="ECO:0000256" key="7">
    <source>
        <dbReference type="SAM" id="MobiDB-lite"/>
    </source>
</evidence>
<dbReference type="SMART" id="SM00204">
    <property type="entry name" value="TGFB"/>
    <property type="match status" value="1"/>
</dbReference>
<evidence type="ECO:0000256" key="6">
    <source>
        <dbReference type="RuleBase" id="RU000354"/>
    </source>
</evidence>
<dbReference type="Gene3D" id="2.60.120.970">
    <property type="match status" value="1"/>
</dbReference>
<evidence type="ECO:0000256" key="1">
    <source>
        <dbReference type="ARBA" id="ARBA00004613"/>
    </source>
</evidence>
<dbReference type="Proteomes" id="UP000494163">
    <property type="component" value="Chromosome 4"/>
</dbReference>
<dbReference type="PROSITE" id="PS51362">
    <property type="entry name" value="TGF_BETA_2"/>
    <property type="match status" value="1"/>
</dbReference>
<keyword evidence="3" id="KW-0964">Secreted</keyword>
<dbReference type="PANTHER" id="PTHR11848">
    <property type="entry name" value="TGF-BETA FAMILY"/>
    <property type="match status" value="1"/>
</dbReference>
<keyword evidence="4 6" id="KW-0339">Growth factor</keyword>
<dbReference type="InterPro" id="IPR001111">
    <property type="entry name" value="TGF-b_propeptide"/>
</dbReference>
<dbReference type="InterPro" id="IPR015615">
    <property type="entry name" value="TGF-beta-rel"/>
</dbReference>
<dbReference type="SUPFAM" id="SSF57501">
    <property type="entry name" value="Cystine-knot cytokines"/>
    <property type="match status" value="1"/>
</dbReference>
<dbReference type="AlphaFoldDB" id="A0A0M4F845"/>
<comment type="subcellular location">
    <subcellularLocation>
        <location evidence="1">Secreted</location>
    </subcellularLocation>
</comment>
<feature type="domain" description="TGF-beta family profile" evidence="8">
    <location>
        <begin position="380"/>
        <end position="493"/>
    </location>
</feature>
<dbReference type="OrthoDB" id="5949851at2759"/>
<evidence type="ECO:0000256" key="3">
    <source>
        <dbReference type="ARBA" id="ARBA00022525"/>
    </source>
</evidence>
<dbReference type="GO" id="GO:0005125">
    <property type="term" value="F:cytokine activity"/>
    <property type="evidence" value="ECO:0007669"/>
    <property type="project" value="TreeGrafter"/>
</dbReference>
<proteinExistence type="inferred from homology"/>
<dbReference type="InterPro" id="IPR017948">
    <property type="entry name" value="TGFb_CS"/>
</dbReference>
<name>A0A0M4F845_DROBS</name>
<keyword evidence="5" id="KW-1015">Disulfide bond</keyword>
<evidence type="ECO:0000313" key="10">
    <source>
        <dbReference type="Proteomes" id="UP000494163"/>
    </source>
</evidence>
<accession>A0A0M4F845</accession>
<dbReference type="InterPro" id="IPR001839">
    <property type="entry name" value="TGF-b_C"/>
</dbReference>
<dbReference type="PROSITE" id="PS00250">
    <property type="entry name" value="TGF_BETA_1"/>
    <property type="match status" value="1"/>
</dbReference>
<feature type="region of interest" description="Disordered" evidence="7">
    <location>
        <begin position="1"/>
        <end position="23"/>
    </location>
</feature>
<dbReference type="Pfam" id="PF00688">
    <property type="entry name" value="TGFb_propeptide"/>
    <property type="match status" value="1"/>
</dbReference>
<dbReference type="OMA" id="KWSNNCY"/>
<reference evidence="9 10" key="1">
    <citation type="submission" date="2015-08" db="EMBL/GenBank/DDBJ databases">
        <title>Ancestral chromatin configuration constrains chromatin evolution on differentiating sex chromosomes in Drosophila.</title>
        <authorList>
            <person name="Zhou Q."/>
            <person name="Bachtrog D."/>
        </authorList>
    </citation>
    <scope>NUCLEOTIDE SEQUENCE [LARGE SCALE GENOMIC DNA]</scope>
    <source>
        <tissue evidence="9">Whole larvae</tissue>
    </source>
</reference>
<evidence type="ECO:0000259" key="8">
    <source>
        <dbReference type="PROSITE" id="PS51362"/>
    </source>
</evidence>
<dbReference type="PANTHER" id="PTHR11848:SF119">
    <property type="entry name" value="TGF-BETA FAMILY PROFILE DOMAIN-CONTAINING PROTEIN"/>
    <property type="match status" value="1"/>
</dbReference>
<feature type="region of interest" description="Disordered" evidence="7">
    <location>
        <begin position="115"/>
        <end position="138"/>
    </location>
</feature>
<gene>
    <name evidence="9" type="ORF">Dbus_chr4g70</name>
</gene>
<dbReference type="Gene3D" id="2.10.90.10">
    <property type="entry name" value="Cystine-knot cytokines"/>
    <property type="match status" value="1"/>
</dbReference>
<dbReference type="Pfam" id="PF00019">
    <property type="entry name" value="TGF_beta"/>
    <property type="match status" value="1"/>
</dbReference>
<dbReference type="CDD" id="cd13755">
    <property type="entry name" value="TGF_beta_maverick"/>
    <property type="match status" value="1"/>
</dbReference>
<dbReference type="STRING" id="30019.A0A0M4F845"/>
<evidence type="ECO:0000313" key="9">
    <source>
        <dbReference type="EMBL" id="ALC48132.1"/>
    </source>
</evidence>
<evidence type="ECO:0000256" key="5">
    <source>
        <dbReference type="ARBA" id="ARBA00023157"/>
    </source>
</evidence>
<comment type="similarity">
    <text evidence="2 6">Belongs to the TGF-beta family.</text>
</comment>
<protein>
    <submittedName>
        <fullName evidence="9">Mav</fullName>
    </submittedName>
</protein>